<proteinExistence type="predicted"/>
<dbReference type="InterPro" id="IPR018490">
    <property type="entry name" value="cNMP-bd_dom_sf"/>
</dbReference>
<evidence type="ECO:0000259" key="4">
    <source>
        <dbReference type="PROSITE" id="PS51063"/>
    </source>
</evidence>
<accession>A0A7Y4LVZ9</accession>
<evidence type="ECO:0000313" key="6">
    <source>
        <dbReference type="Proteomes" id="UP000544122"/>
    </source>
</evidence>
<dbReference type="GO" id="GO:0003677">
    <property type="term" value="F:DNA binding"/>
    <property type="evidence" value="ECO:0007669"/>
    <property type="project" value="UniProtKB-KW"/>
</dbReference>
<protein>
    <submittedName>
        <fullName evidence="5">Crp/Fnr family transcriptional regulator</fullName>
    </submittedName>
</protein>
<dbReference type="Pfam" id="PF13545">
    <property type="entry name" value="HTH_Crp_2"/>
    <property type="match status" value="1"/>
</dbReference>
<dbReference type="SUPFAM" id="SSF46785">
    <property type="entry name" value="Winged helix' DNA-binding domain"/>
    <property type="match status" value="1"/>
</dbReference>
<dbReference type="Gene3D" id="2.60.120.10">
    <property type="entry name" value="Jelly Rolls"/>
    <property type="match status" value="1"/>
</dbReference>
<dbReference type="InterPro" id="IPR036390">
    <property type="entry name" value="WH_DNA-bd_sf"/>
</dbReference>
<gene>
    <name evidence="5" type="ORF">HCN58_13910</name>
</gene>
<dbReference type="Proteomes" id="UP000544122">
    <property type="component" value="Unassembled WGS sequence"/>
</dbReference>
<dbReference type="InterPro" id="IPR050397">
    <property type="entry name" value="Env_Response_Regulators"/>
</dbReference>
<evidence type="ECO:0000313" key="5">
    <source>
        <dbReference type="EMBL" id="NOJ40681.1"/>
    </source>
</evidence>
<dbReference type="GO" id="GO:0005829">
    <property type="term" value="C:cytosol"/>
    <property type="evidence" value="ECO:0007669"/>
    <property type="project" value="TreeGrafter"/>
</dbReference>
<dbReference type="SMART" id="SM00419">
    <property type="entry name" value="HTH_CRP"/>
    <property type="match status" value="1"/>
</dbReference>
<dbReference type="InterPro" id="IPR000595">
    <property type="entry name" value="cNMP-bd_dom"/>
</dbReference>
<reference evidence="5 6" key="1">
    <citation type="submission" date="2020-03" db="EMBL/GenBank/DDBJ databases">
        <title>Bradyrhizobium diversity isolated from nodules of Indigofera sp.</title>
        <authorList>
            <person name="Klepa M."/>
            <person name="Helene L."/>
            <person name="Hungria M."/>
        </authorList>
    </citation>
    <scope>NUCLEOTIDE SEQUENCE [LARGE SCALE GENOMIC DNA]</scope>
    <source>
        <strain evidence="5 6">WSM 1791</strain>
    </source>
</reference>
<dbReference type="GO" id="GO:0003700">
    <property type="term" value="F:DNA-binding transcription factor activity"/>
    <property type="evidence" value="ECO:0007669"/>
    <property type="project" value="TreeGrafter"/>
</dbReference>
<keyword evidence="6" id="KW-1185">Reference proteome</keyword>
<keyword evidence="1" id="KW-0805">Transcription regulation</keyword>
<dbReference type="AlphaFoldDB" id="A0A7Y4LVZ9"/>
<dbReference type="Pfam" id="PF00027">
    <property type="entry name" value="cNMP_binding"/>
    <property type="match status" value="1"/>
</dbReference>
<keyword evidence="2" id="KW-0238">DNA-binding</keyword>
<dbReference type="EMBL" id="JAAVLX010000004">
    <property type="protein sequence ID" value="NOJ40681.1"/>
    <property type="molecule type" value="Genomic_DNA"/>
</dbReference>
<name>A0A7Y4LVZ9_9BRAD</name>
<dbReference type="InterPro" id="IPR036388">
    <property type="entry name" value="WH-like_DNA-bd_sf"/>
</dbReference>
<evidence type="ECO:0000256" key="1">
    <source>
        <dbReference type="ARBA" id="ARBA00023015"/>
    </source>
</evidence>
<dbReference type="CDD" id="cd00038">
    <property type="entry name" value="CAP_ED"/>
    <property type="match status" value="1"/>
</dbReference>
<dbReference type="InterPro" id="IPR014710">
    <property type="entry name" value="RmlC-like_jellyroll"/>
</dbReference>
<keyword evidence="3" id="KW-0804">Transcription</keyword>
<sequence length="290" mass="32510">MDGSPCRLRPFHVPATPSLTFVWNRYRAGFVFNSEAGDHSIEKGRRVERDAVLASLLRRLDAVSKLDPADIAAIRALPIAVRHWEGGRAIVSDGERPSECCLIIEGFCIRSKTTEAGQRQILSIHIPGEIPDLQSLHLRRMDHDLVTLVPSTLGFISHASLRTLTHARPNVADALWRDTLIDAAIFREWIVNVGQRPAPARLVHIALELRTRLLSVRGGAELATFEFPLTQEQIGEALGITPVHANRIIRQLREDRIVDVSRGHVRVLDETRLAELAQFDDRYLHQDPVA</sequence>
<dbReference type="Gene3D" id="1.10.10.10">
    <property type="entry name" value="Winged helix-like DNA-binding domain superfamily/Winged helix DNA-binding domain"/>
    <property type="match status" value="1"/>
</dbReference>
<dbReference type="PANTHER" id="PTHR24567:SF68">
    <property type="entry name" value="DNA-BINDING TRANSCRIPTIONAL DUAL REGULATOR CRP"/>
    <property type="match status" value="1"/>
</dbReference>
<dbReference type="SUPFAM" id="SSF51206">
    <property type="entry name" value="cAMP-binding domain-like"/>
    <property type="match status" value="1"/>
</dbReference>
<organism evidence="5 6">
    <name type="scientific">Bradyrhizobium australiense</name>
    <dbReference type="NCBI Taxonomy" id="2721161"/>
    <lineage>
        <taxon>Bacteria</taxon>
        <taxon>Pseudomonadati</taxon>
        <taxon>Pseudomonadota</taxon>
        <taxon>Alphaproteobacteria</taxon>
        <taxon>Hyphomicrobiales</taxon>
        <taxon>Nitrobacteraceae</taxon>
        <taxon>Bradyrhizobium</taxon>
    </lineage>
</organism>
<dbReference type="PROSITE" id="PS51063">
    <property type="entry name" value="HTH_CRP_2"/>
    <property type="match status" value="1"/>
</dbReference>
<dbReference type="PANTHER" id="PTHR24567">
    <property type="entry name" value="CRP FAMILY TRANSCRIPTIONAL REGULATORY PROTEIN"/>
    <property type="match status" value="1"/>
</dbReference>
<feature type="domain" description="HTH crp-type" evidence="4">
    <location>
        <begin position="196"/>
        <end position="271"/>
    </location>
</feature>
<evidence type="ECO:0000256" key="3">
    <source>
        <dbReference type="ARBA" id="ARBA00023163"/>
    </source>
</evidence>
<evidence type="ECO:0000256" key="2">
    <source>
        <dbReference type="ARBA" id="ARBA00023125"/>
    </source>
</evidence>
<comment type="caution">
    <text evidence="5">The sequence shown here is derived from an EMBL/GenBank/DDBJ whole genome shotgun (WGS) entry which is preliminary data.</text>
</comment>
<dbReference type="InterPro" id="IPR012318">
    <property type="entry name" value="HTH_CRP"/>
</dbReference>